<evidence type="ECO:0000313" key="6">
    <source>
        <dbReference type="Proteomes" id="UP000001429"/>
    </source>
</evidence>
<keyword evidence="6" id="KW-1185">Reference proteome</keyword>
<dbReference type="GO" id="GO:0000981">
    <property type="term" value="F:DNA-binding transcription factor activity, RNA polymerase II-specific"/>
    <property type="evidence" value="ECO:0007669"/>
    <property type="project" value="InterPro"/>
</dbReference>
<dbReference type="PROSITE" id="PS00463">
    <property type="entry name" value="ZN2_CY6_FUNGAL_1"/>
    <property type="match status" value="1"/>
</dbReference>
<dbReference type="Proteomes" id="UP000001429">
    <property type="component" value="Chromosome 2"/>
</dbReference>
<dbReference type="GO" id="GO:0003677">
    <property type="term" value="F:DNA binding"/>
    <property type="evidence" value="ECO:0007669"/>
    <property type="project" value="InterPro"/>
</dbReference>
<dbReference type="InterPro" id="IPR007219">
    <property type="entry name" value="XnlR_reg_dom"/>
</dbReference>
<feature type="domain" description="Zn(2)-C6 fungal-type" evidence="4">
    <location>
        <begin position="17"/>
        <end position="47"/>
    </location>
</feature>
<dbReference type="Pfam" id="PF00172">
    <property type="entry name" value="Zn_clus"/>
    <property type="match status" value="1"/>
</dbReference>
<dbReference type="VEuPathDB" id="FungiDB:CAWG_05819"/>
<dbReference type="PANTHER" id="PTHR47655:SF2">
    <property type="entry name" value="QUINIC ACID UTILIZATION ACTIVATOR"/>
    <property type="match status" value="1"/>
</dbReference>
<evidence type="ECO:0000259" key="4">
    <source>
        <dbReference type="PROSITE" id="PS50048"/>
    </source>
</evidence>
<dbReference type="SUPFAM" id="SSF57701">
    <property type="entry name" value="Zn2/Cys6 DNA-binding domain"/>
    <property type="match status" value="1"/>
</dbReference>
<gene>
    <name evidence="5" type="ORF">CAWG_05819</name>
</gene>
<accession>C4YK24</accession>
<proteinExistence type="predicted"/>
<dbReference type="GO" id="GO:0008270">
    <property type="term" value="F:zinc ion binding"/>
    <property type="evidence" value="ECO:0007669"/>
    <property type="project" value="InterPro"/>
</dbReference>
<dbReference type="CDD" id="cd00067">
    <property type="entry name" value="GAL4"/>
    <property type="match status" value="1"/>
</dbReference>
<dbReference type="InterPro" id="IPR036864">
    <property type="entry name" value="Zn2-C6_fun-type_DNA-bd_sf"/>
</dbReference>
<dbReference type="InterPro" id="IPR001138">
    <property type="entry name" value="Zn2Cys6_DnaBD"/>
</dbReference>
<dbReference type="CDD" id="cd12148">
    <property type="entry name" value="fungal_TF_MHR"/>
    <property type="match status" value="1"/>
</dbReference>
<feature type="region of interest" description="Disordered" evidence="3">
    <location>
        <begin position="136"/>
        <end position="155"/>
    </location>
</feature>
<dbReference type="PANTHER" id="PTHR47655">
    <property type="entry name" value="QUINIC ACID UTILIZATION ACTIVATOR"/>
    <property type="match status" value="1"/>
</dbReference>
<feature type="compositionally biased region" description="Low complexity" evidence="3">
    <location>
        <begin position="791"/>
        <end position="800"/>
    </location>
</feature>
<dbReference type="AlphaFoldDB" id="C4YK24"/>
<dbReference type="PaxDb" id="5476-C4YK24"/>
<evidence type="ECO:0000256" key="3">
    <source>
        <dbReference type="SAM" id="MobiDB-lite"/>
    </source>
</evidence>
<evidence type="ECO:0000256" key="1">
    <source>
        <dbReference type="ARBA" id="ARBA00022723"/>
    </source>
</evidence>
<dbReference type="SMART" id="SM00066">
    <property type="entry name" value="GAL4"/>
    <property type="match status" value="1"/>
</dbReference>
<dbReference type="GO" id="GO:0045944">
    <property type="term" value="P:positive regulation of transcription by RNA polymerase II"/>
    <property type="evidence" value="ECO:0007669"/>
    <property type="project" value="TreeGrafter"/>
</dbReference>
<feature type="region of interest" description="Disordered" evidence="3">
    <location>
        <begin position="778"/>
        <end position="800"/>
    </location>
</feature>
<feature type="region of interest" description="Disordered" evidence="3">
    <location>
        <begin position="893"/>
        <end position="921"/>
    </location>
</feature>
<organism evidence="5 6">
    <name type="scientific">Candida albicans (strain WO-1)</name>
    <name type="common">Yeast</name>
    <dbReference type="NCBI Taxonomy" id="294748"/>
    <lineage>
        <taxon>Eukaryota</taxon>
        <taxon>Fungi</taxon>
        <taxon>Dikarya</taxon>
        <taxon>Ascomycota</taxon>
        <taxon>Saccharomycotina</taxon>
        <taxon>Pichiomycetes</taxon>
        <taxon>Debaryomycetaceae</taxon>
        <taxon>Candida/Lodderomyces clade</taxon>
        <taxon>Candida</taxon>
    </lineage>
</organism>
<feature type="region of interest" description="Disordered" evidence="3">
    <location>
        <begin position="169"/>
        <end position="192"/>
    </location>
</feature>
<sequence length="921" mass="103321">MSESEDPNKKRKRIRRACDFCRSKKAKCDGKSPVCSNCFANKEECIYSQPVKRRGLPTGYTHDLEKKVRLFQGLIARLCEDKYVQSRLQTILNDESLVDDLVELEKSWNSNSISELFDQVASQSNSKNNIAKLATHKPTPVQSDSSPVSILDGNPPLTTSQCQVCQKSQDRKFRKAHTPDPSQTISASPSTSQTATAATAATAAATVAADNAINPVIGSDRPTSIYPSTPSPFVSDSAFFLNYDVFQFISDEIEGVENPENWEPVALQYHGLSSIISGFTNKVVQQYNSKLNNVFKNPFRVGSIFNISSFAINASMTNKFQMPKEIFQFPINIRELVDIYFQVHQCYIPMLDRVSLIRHVNYLQSLPEHKRGSMDGNILALVWAVVALGEFSSIGGSVKKSSIFAKNAIMALENSFTTTIETIQAMITLGLVYYHLGQWDFSWVLISSGTRMAIDVRLMRNASDEDNPRVQSSASLNNINRQRTWATVYFVNTLLCARMGRSPVVRASDWPVPEINNDGWEEWSPWECYYAPNEIKLESGKFLSTFNETLKGVYILNLAITSTIDTSRGYYQNGEVKSEFKINYDDRQNSNNMTLEMFNDMIDAWSNQLPESFKDDQSNSGLKSPSTTILVLLRGLIWCVLAVRLSSLKGNSEIKDQIIQFRNQKYTEAIVAMKRCINENSENIWKHYFLFDYFLIMTFNFPYMMNFESEFMKYAHIQEMKNILVSCSETSIPCSICWDLLKIMNNGTKQRESSKLHDTPKAQESPTIANLLNDQADTEAVGPQPPTEVQPVASVPPMAPVAPNSSLTSVAPAPESAPAQVAAPPLVMAPAAPPISSSGNAPYISNDKNWVNQFGPPTTMLQDLHQVQSQPIYSNSNFHQQHKYYPHQISLEEPTSSSLQVNQIKQENTTSQPNNHNPNVK</sequence>
<name>C4YK24_CANAW</name>
<dbReference type="GO" id="GO:0006351">
    <property type="term" value="P:DNA-templated transcription"/>
    <property type="evidence" value="ECO:0007669"/>
    <property type="project" value="InterPro"/>
</dbReference>
<dbReference type="OMA" id="WDFSWVL"/>
<feature type="compositionally biased region" description="Low complexity" evidence="3">
    <location>
        <begin position="182"/>
        <end position="192"/>
    </location>
</feature>
<dbReference type="SMART" id="SM00906">
    <property type="entry name" value="Fungal_trans"/>
    <property type="match status" value="1"/>
</dbReference>
<dbReference type="Gene3D" id="4.10.240.10">
    <property type="entry name" value="Zn(2)-C6 fungal-type DNA-binding domain"/>
    <property type="match status" value="1"/>
</dbReference>
<keyword evidence="1" id="KW-0479">Metal-binding</keyword>
<reference evidence="5 6" key="1">
    <citation type="journal article" date="2009" name="Nature">
        <title>Evolution of pathogenicity and sexual reproduction in eight Candida genomes.</title>
        <authorList>
            <person name="Butler G."/>
            <person name="Rasmussen M.D."/>
            <person name="Lin M.F."/>
            <person name="Santos M.A."/>
            <person name="Sakthikumar S."/>
            <person name="Munro C.A."/>
            <person name="Rheinbay E."/>
            <person name="Grabherr M."/>
            <person name="Forche A."/>
            <person name="Reedy J.L."/>
            <person name="Agrafioti I."/>
            <person name="Arnaud M.B."/>
            <person name="Bates S."/>
            <person name="Brown A.J."/>
            <person name="Brunke S."/>
            <person name="Costanzo M.C."/>
            <person name="Fitzpatrick D.A."/>
            <person name="de Groot P.W."/>
            <person name="Harris D."/>
            <person name="Hoyer L.L."/>
            <person name="Hube B."/>
            <person name="Klis F.M."/>
            <person name="Kodira C."/>
            <person name="Lennard N."/>
            <person name="Logue M.E."/>
            <person name="Martin R."/>
            <person name="Neiman A.M."/>
            <person name="Nikolaou E."/>
            <person name="Quail M.A."/>
            <person name="Quinn J."/>
            <person name="Santos M.C."/>
            <person name="Schmitzberger F.F."/>
            <person name="Sherlock G."/>
            <person name="Shah P."/>
            <person name="Silverstein K.A."/>
            <person name="Skrzypek M.S."/>
            <person name="Soll D."/>
            <person name="Staggs R."/>
            <person name="Stansfield I."/>
            <person name="Stumpf M.P."/>
            <person name="Sudbery P.E."/>
            <person name="Srikantha T."/>
            <person name="Zeng Q."/>
            <person name="Berman J."/>
            <person name="Berriman M."/>
            <person name="Heitman J."/>
            <person name="Gow N.A."/>
            <person name="Lorenz M.C."/>
            <person name="Birren B.W."/>
            <person name="Kellis M."/>
            <person name="Cuomo C.A."/>
        </authorList>
    </citation>
    <scope>NUCLEOTIDE SEQUENCE [LARGE SCALE GENOMIC DNA]</scope>
    <source>
        <strain evidence="5 6">WO-1</strain>
    </source>
</reference>
<dbReference type="Pfam" id="PF04082">
    <property type="entry name" value="Fungal_trans"/>
    <property type="match status" value="1"/>
</dbReference>
<dbReference type="HOGENOM" id="CLU_011909_0_0_1"/>
<keyword evidence="2" id="KW-0539">Nucleus</keyword>
<dbReference type="OrthoDB" id="2534600at2759"/>
<evidence type="ECO:0000313" key="5">
    <source>
        <dbReference type="EMBL" id="EEQ47253.1"/>
    </source>
</evidence>
<evidence type="ECO:0000256" key="2">
    <source>
        <dbReference type="ARBA" id="ARBA00023242"/>
    </source>
</evidence>
<dbReference type="PROSITE" id="PS50048">
    <property type="entry name" value="ZN2_CY6_FUNGAL_2"/>
    <property type="match status" value="1"/>
</dbReference>
<protein>
    <recommendedName>
        <fullName evidence="4">Zn(2)-C6 fungal-type domain-containing protein</fullName>
    </recommendedName>
</protein>
<dbReference type="InterPro" id="IPR052783">
    <property type="entry name" value="Metabolic/Drug-Res_Regulator"/>
</dbReference>
<dbReference type="EMBL" id="CH672354">
    <property type="protein sequence ID" value="EEQ47253.1"/>
    <property type="molecule type" value="Genomic_DNA"/>
</dbReference>